<keyword evidence="5" id="KW-0862">Zinc</keyword>
<dbReference type="PRINTS" id="PR00619">
    <property type="entry name" value="GATAZNFINGER"/>
</dbReference>
<evidence type="ECO:0000256" key="6">
    <source>
        <dbReference type="ARBA" id="ARBA00023015"/>
    </source>
</evidence>
<dbReference type="GO" id="GO:0008270">
    <property type="term" value="F:zinc ion binding"/>
    <property type="evidence" value="ECO:0007669"/>
    <property type="project" value="UniProtKB-KW"/>
</dbReference>
<comment type="subcellular location">
    <subcellularLocation>
        <location evidence="1">Nucleus</location>
    </subcellularLocation>
</comment>
<evidence type="ECO:0000256" key="1">
    <source>
        <dbReference type="ARBA" id="ARBA00004123"/>
    </source>
</evidence>
<dbReference type="GO" id="GO:0045165">
    <property type="term" value="P:cell fate commitment"/>
    <property type="evidence" value="ECO:0007669"/>
    <property type="project" value="TreeGrafter"/>
</dbReference>
<dbReference type="CDD" id="cd00202">
    <property type="entry name" value="ZnF_GATA"/>
    <property type="match status" value="2"/>
</dbReference>
<dbReference type="AlphaFoldDB" id="A0A443S4S2"/>
<dbReference type="SUPFAM" id="SSF57716">
    <property type="entry name" value="Glucocorticoid receptor-like (DNA-binding domain)"/>
    <property type="match status" value="2"/>
</dbReference>
<dbReference type="PROSITE" id="PS50114">
    <property type="entry name" value="GATA_ZN_FINGER_2"/>
    <property type="match status" value="2"/>
</dbReference>
<comment type="caution">
    <text evidence="13">The sequence shown here is derived from an EMBL/GenBank/DDBJ whole genome shotgun (WGS) entry which is preliminary data.</text>
</comment>
<evidence type="ECO:0000256" key="11">
    <source>
        <dbReference type="PROSITE-ProRule" id="PRU00094"/>
    </source>
</evidence>
<keyword evidence="7" id="KW-0238">DNA-binding</keyword>
<keyword evidence="8" id="KW-0010">Activator</keyword>
<dbReference type="InterPro" id="IPR039355">
    <property type="entry name" value="Transcription_factor_GATA"/>
</dbReference>
<dbReference type="FunFam" id="3.30.50.10:FF:000032">
    <property type="entry name" value="Transcription factor GATA-3"/>
    <property type="match status" value="1"/>
</dbReference>
<dbReference type="VEuPathDB" id="VectorBase:LDEU009555"/>
<dbReference type="InterPro" id="IPR013088">
    <property type="entry name" value="Znf_NHR/GATA"/>
</dbReference>
<feature type="domain" description="GATA-type" evidence="12">
    <location>
        <begin position="169"/>
        <end position="222"/>
    </location>
</feature>
<reference evidence="13 14" key="1">
    <citation type="journal article" date="2018" name="Gigascience">
        <title>Genomes of trombidid mites reveal novel predicted allergens and laterally-transferred genes associated with secondary metabolism.</title>
        <authorList>
            <person name="Dong X."/>
            <person name="Chaisiri K."/>
            <person name="Xia D."/>
            <person name="Armstrong S.D."/>
            <person name="Fang Y."/>
            <person name="Donnelly M.J."/>
            <person name="Kadowaki T."/>
            <person name="McGarry J.W."/>
            <person name="Darby A.C."/>
            <person name="Makepeace B.L."/>
        </authorList>
    </citation>
    <scope>NUCLEOTIDE SEQUENCE [LARGE SCALE GENOMIC DNA]</scope>
    <source>
        <strain evidence="13">UoL-UT</strain>
    </source>
</reference>
<feature type="domain" description="GATA-type" evidence="12">
    <location>
        <begin position="114"/>
        <end position="169"/>
    </location>
</feature>
<evidence type="ECO:0000256" key="4">
    <source>
        <dbReference type="ARBA" id="ARBA00022771"/>
    </source>
</evidence>
<evidence type="ECO:0000256" key="9">
    <source>
        <dbReference type="ARBA" id="ARBA00023163"/>
    </source>
</evidence>
<keyword evidence="4 11" id="KW-0863">Zinc-finger</keyword>
<organism evidence="13 14">
    <name type="scientific">Leptotrombidium deliense</name>
    <dbReference type="NCBI Taxonomy" id="299467"/>
    <lineage>
        <taxon>Eukaryota</taxon>
        <taxon>Metazoa</taxon>
        <taxon>Ecdysozoa</taxon>
        <taxon>Arthropoda</taxon>
        <taxon>Chelicerata</taxon>
        <taxon>Arachnida</taxon>
        <taxon>Acari</taxon>
        <taxon>Acariformes</taxon>
        <taxon>Trombidiformes</taxon>
        <taxon>Prostigmata</taxon>
        <taxon>Anystina</taxon>
        <taxon>Parasitengona</taxon>
        <taxon>Trombiculoidea</taxon>
        <taxon>Trombiculidae</taxon>
        <taxon>Leptotrombidium</taxon>
    </lineage>
</organism>
<evidence type="ECO:0000313" key="14">
    <source>
        <dbReference type="Proteomes" id="UP000288716"/>
    </source>
</evidence>
<proteinExistence type="predicted"/>
<evidence type="ECO:0000256" key="2">
    <source>
        <dbReference type="ARBA" id="ARBA00022723"/>
    </source>
</evidence>
<name>A0A443S4S2_9ACAR</name>
<dbReference type="FunFam" id="3.30.50.10:FF:000001">
    <property type="entry name" value="GATA transcription factor (GATAd)"/>
    <property type="match status" value="1"/>
</dbReference>
<dbReference type="OrthoDB" id="6489427at2759"/>
<dbReference type="PANTHER" id="PTHR10071:SF281">
    <property type="entry name" value="BOX A-BINDING FACTOR-RELATED"/>
    <property type="match status" value="1"/>
</dbReference>
<dbReference type="Pfam" id="PF00320">
    <property type="entry name" value="GATA"/>
    <property type="match status" value="2"/>
</dbReference>
<dbReference type="Proteomes" id="UP000288716">
    <property type="component" value="Unassembled WGS sequence"/>
</dbReference>
<gene>
    <name evidence="13" type="ORF">B4U80_10433</name>
</gene>
<keyword evidence="6" id="KW-0805">Transcription regulation</keyword>
<dbReference type="GO" id="GO:0000122">
    <property type="term" value="P:negative regulation of transcription by RNA polymerase II"/>
    <property type="evidence" value="ECO:0007669"/>
    <property type="project" value="TreeGrafter"/>
</dbReference>
<evidence type="ECO:0000256" key="7">
    <source>
        <dbReference type="ARBA" id="ARBA00023125"/>
    </source>
</evidence>
<dbReference type="EMBL" id="NCKV01008668">
    <property type="protein sequence ID" value="RWS22485.1"/>
    <property type="molecule type" value="Genomic_DNA"/>
</dbReference>
<dbReference type="GO" id="GO:0045944">
    <property type="term" value="P:positive regulation of transcription by RNA polymerase II"/>
    <property type="evidence" value="ECO:0007669"/>
    <property type="project" value="TreeGrafter"/>
</dbReference>
<keyword evidence="9" id="KW-0804">Transcription</keyword>
<dbReference type="GO" id="GO:0000978">
    <property type="term" value="F:RNA polymerase II cis-regulatory region sequence-specific DNA binding"/>
    <property type="evidence" value="ECO:0007669"/>
    <property type="project" value="TreeGrafter"/>
</dbReference>
<evidence type="ECO:0000259" key="12">
    <source>
        <dbReference type="PROSITE" id="PS50114"/>
    </source>
</evidence>
<evidence type="ECO:0000256" key="3">
    <source>
        <dbReference type="ARBA" id="ARBA00022737"/>
    </source>
</evidence>
<dbReference type="InterPro" id="IPR000679">
    <property type="entry name" value="Znf_GATA"/>
</dbReference>
<evidence type="ECO:0000256" key="10">
    <source>
        <dbReference type="ARBA" id="ARBA00023242"/>
    </source>
</evidence>
<dbReference type="GO" id="GO:0005634">
    <property type="term" value="C:nucleus"/>
    <property type="evidence" value="ECO:0007669"/>
    <property type="project" value="UniProtKB-SubCell"/>
</dbReference>
<keyword evidence="3" id="KW-0677">Repeat</keyword>
<evidence type="ECO:0000256" key="8">
    <source>
        <dbReference type="ARBA" id="ARBA00023159"/>
    </source>
</evidence>
<evidence type="ECO:0000313" key="13">
    <source>
        <dbReference type="EMBL" id="RWS22485.1"/>
    </source>
</evidence>
<keyword evidence="14" id="KW-1185">Reference proteome</keyword>
<sequence length="370" mass="40180">MHNSPVTSNPSTPVTPAAPVNGIFGLVDDQTSNCGSNVNDANGNTSNNLIDTSNAQQCRVVTNNGLNSNGAGNQNVLQYSMNGGQYFATSFFNDPMIRNPNIGAFASEYHMESVNDGRECVNCGAMSTPLWRRDGTGHYLCNACGLYHRMNGYNRPLVKNQKRLTSSSRRTNTRCSNCETSNTSLWRRNSKGDPVCNACGLYFKLHNVNRPLTMKKDCIQTRKRKPKTASSNVNNEHHVALNGTSALGFPPFTQRIANGTCSPPQPTVASLTPNSKTVVTNGSFNRFLPLSQLSFPPPTYYPPFSPSSIGEQFMHNYRTSPTMARPSLVGHPPGYSSHLPSIATTTAGLPLLSNGQQTPLNVQSNLNESN</sequence>
<accession>A0A443S4S2</accession>
<dbReference type="STRING" id="299467.A0A443S4S2"/>
<protein>
    <submittedName>
        <fullName evidence="13">GATA-binding factor 5-B-like protein</fullName>
    </submittedName>
</protein>
<evidence type="ECO:0000256" key="5">
    <source>
        <dbReference type="ARBA" id="ARBA00022833"/>
    </source>
</evidence>
<keyword evidence="10" id="KW-0539">Nucleus</keyword>
<dbReference type="SMART" id="SM00401">
    <property type="entry name" value="ZnF_GATA"/>
    <property type="match status" value="2"/>
</dbReference>
<dbReference type="GO" id="GO:0000981">
    <property type="term" value="F:DNA-binding transcription factor activity, RNA polymerase II-specific"/>
    <property type="evidence" value="ECO:0007669"/>
    <property type="project" value="TreeGrafter"/>
</dbReference>
<dbReference type="PANTHER" id="PTHR10071">
    <property type="entry name" value="TRANSCRIPTION FACTOR GATA FAMILY MEMBER"/>
    <property type="match status" value="1"/>
</dbReference>
<keyword evidence="2" id="KW-0479">Metal-binding</keyword>
<dbReference type="PROSITE" id="PS00344">
    <property type="entry name" value="GATA_ZN_FINGER_1"/>
    <property type="match status" value="2"/>
</dbReference>
<dbReference type="Gene3D" id="3.30.50.10">
    <property type="entry name" value="Erythroid Transcription Factor GATA-1, subunit A"/>
    <property type="match status" value="2"/>
</dbReference>